<dbReference type="RefSeq" id="WP_143681538.1">
    <property type="nucleotide sequence ID" value="NZ_FZOF01000003.1"/>
</dbReference>
<dbReference type="SUPFAM" id="SSF50998">
    <property type="entry name" value="Quinoprotein alcohol dehydrogenase-like"/>
    <property type="match status" value="1"/>
</dbReference>
<organism evidence="1 2">
    <name type="scientific">Actinacidiphila glaucinigra</name>
    <dbReference type="NCBI Taxonomy" id="235986"/>
    <lineage>
        <taxon>Bacteria</taxon>
        <taxon>Bacillati</taxon>
        <taxon>Actinomycetota</taxon>
        <taxon>Actinomycetes</taxon>
        <taxon>Kitasatosporales</taxon>
        <taxon>Streptomycetaceae</taxon>
        <taxon>Actinacidiphila</taxon>
    </lineage>
</organism>
<evidence type="ECO:0000313" key="2">
    <source>
        <dbReference type="Proteomes" id="UP000198280"/>
    </source>
</evidence>
<dbReference type="InterPro" id="IPR015943">
    <property type="entry name" value="WD40/YVTN_repeat-like_dom_sf"/>
</dbReference>
<reference evidence="1 2" key="1">
    <citation type="submission" date="2017-06" db="EMBL/GenBank/DDBJ databases">
        <authorList>
            <person name="Kim H.J."/>
            <person name="Triplett B.A."/>
        </authorList>
    </citation>
    <scope>NUCLEOTIDE SEQUENCE [LARGE SCALE GENOMIC DNA]</scope>
    <source>
        <strain evidence="1 2">CGMCC 4.1858</strain>
    </source>
</reference>
<accession>A0A239BZU4</accession>
<dbReference type="Gene3D" id="2.130.10.10">
    <property type="entry name" value="YVTN repeat-like/Quinoprotein amine dehydrogenase"/>
    <property type="match status" value="1"/>
</dbReference>
<dbReference type="OrthoDB" id="3635325at2"/>
<protein>
    <submittedName>
        <fullName evidence="1">Uncharacterized protein</fullName>
    </submittedName>
</protein>
<sequence length="550" mass="59367">MPDPSIVRRVLADRPFAEVGEPRVAVADQRLERLVVGGDMGWIAWPHSGRAGIERRPRYRVGVYDARDLRCRQVHDCPWPVDSVAFHPLLPLVAVGVGRYDGSWDFEGQLLLMDLQSGDVRPVLDGSREVVSVQWLDERRLRLVVTPEDKDYEYAFSHGFESVLEREDWRAVPARSVGYREVMGPRVPYAYPAGGDARDLLAERGAALGAAWAPRRQVRAVEVLADGRVLATAEGALLECRLPSGELQWSVPDPDGGQQIHVAADQRSAWVNVRHTLRPSGQGWQRSGTLVQRVSLADGGLLEAIEPGHAVTFTGSRDGRLAVRRGGPDQPGGETRLLAPDGTETARFPLTASDFRLRRGAELLFVRDLHGVPRGRAWVGALDGGEPGAEPGAEPALRGLFALDWENGRGSHLFPGPAVQLDGTALVQAAVVRDDEETLARNAFVVRRRLPDGAPEWVFAADEPVTALDADEDTVYAAHRSGEVVLLDARTGSPRGRHRLRVDGQVVVPLSLAAAGAGRLLVGTVDGRILDCGTAPPSASADPAVTSAGG</sequence>
<dbReference type="Proteomes" id="UP000198280">
    <property type="component" value="Unassembled WGS sequence"/>
</dbReference>
<keyword evidence="2" id="KW-1185">Reference proteome</keyword>
<dbReference type="AlphaFoldDB" id="A0A239BZU4"/>
<dbReference type="InterPro" id="IPR011047">
    <property type="entry name" value="Quinoprotein_ADH-like_sf"/>
</dbReference>
<name>A0A239BZU4_9ACTN</name>
<evidence type="ECO:0000313" key="1">
    <source>
        <dbReference type="EMBL" id="SNS13162.1"/>
    </source>
</evidence>
<gene>
    <name evidence="1" type="ORF">SAMN05216252_103276</name>
</gene>
<dbReference type="EMBL" id="FZOF01000003">
    <property type="protein sequence ID" value="SNS13162.1"/>
    <property type="molecule type" value="Genomic_DNA"/>
</dbReference>
<proteinExistence type="predicted"/>